<dbReference type="RefSeq" id="WP_092256327.1">
    <property type="nucleotide sequence ID" value="NZ_CP047199.1"/>
</dbReference>
<feature type="transmembrane region" description="Helical" evidence="7">
    <location>
        <begin position="373"/>
        <end position="392"/>
    </location>
</feature>
<dbReference type="Pfam" id="PF19053">
    <property type="entry name" value="EccD"/>
    <property type="match status" value="1"/>
</dbReference>
<dbReference type="STRING" id="1121357.SAMN05661109_00740"/>
<dbReference type="SUPFAM" id="SSF54236">
    <property type="entry name" value="Ubiquitin-like"/>
    <property type="match status" value="1"/>
</dbReference>
<keyword evidence="5 7" id="KW-1133">Transmembrane helix</keyword>
<evidence type="ECO:0000313" key="10">
    <source>
        <dbReference type="Proteomes" id="UP000198929"/>
    </source>
</evidence>
<gene>
    <name evidence="9" type="ORF">SAMN05661109_00740</name>
</gene>
<evidence type="ECO:0000256" key="1">
    <source>
        <dbReference type="ARBA" id="ARBA00004651"/>
    </source>
</evidence>
<organism evidence="9 10">
    <name type="scientific">Corynebacterium cystitidis DSM 20524</name>
    <dbReference type="NCBI Taxonomy" id="1121357"/>
    <lineage>
        <taxon>Bacteria</taxon>
        <taxon>Bacillati</taxon>
        <taxon>Actinomycetota</taxon>
        <taxon>Actinomycetes</taxon>
        <taxon>Mycobacteriales</taxon>
        <taxon>Corynebacteriaceae</taxon>
        <taxon>Corynebacterium</taxon>
    </lineage>
</organism>
<feature type="transmembrane region" description="Helical" evidence="7">
    <location>
        <begin position="322"/>
        <end position="339"/>
    </location>
</feature>
<protein>
    <submittedName>
        <fullName evidence="9">Type VII secretion integral membrane protein EccD</fullName>
    </submittedName>
</protein>
<dbReference type="InterPro" id="IPR024962">
    <property type="entry name" value="YukD-like"/>
</dbReference>
<accession>A0A1H9R0P7</accession>
<feature type="transmembrane region" description="Helical" evidence="7">
    <location>
        <begin position="183"/>
        <end position="206"/>
    </location>
</feature>
<dbReference type="Gene3D" id="3.10.20.90">
    <property type="entry name" value="Phosphatidylinositol 3-kinase Catalytic Subunit, Chain A, domain 1"/>
    <property type="match status" value="1"/>
</dbReference>
<keyword evidence="4 7" id="KW-0812">Transmembrane</keyword>
<feature type="transmembrane region" description="Helical" evidence="7">
    <location>
        <begin position="412"/>
        <end position="431"/>
    </location>
</feature>
<evidence type="ECO:0000256" key="2">
    <source>
        <dbReference type="ARBA" id="ARBA00006162"/>
    </source>
</evidence>
<dbReference type="NCBIfam" id="TIGR03920">
    <property type="entry name" value="T7SS_EccD"/>
    <property type="match status" value="1"/>
</dbReference>
<dbReference type="PROSITE" id="PS50053">
    <property type="entry name" value="UBIQUITIN_2"/>
    <property type="match status" value="1"/>
</dbReference>
<keyword evidence="3" id="KW-1003">Cell membrane</keyword>
<reference evidence="10" key="1">
    <citation type="submission" date="2016-10" db="EMBL/GenBank/DDBJ databases">
        <authorList>
            <person name="Varghese N."/>
            <person name="Submissions S."/>
        </authorList>
    </citation>
    <scope>NUCLEOTIDE SEQUENCE [LARGE SCALE GENOMIC DNA]</scope>
    <source>
        <strain evidence="10">DSM 20524</strain>
    </source>
</reference>
<name>A0A1H9R0P7_9CORY</name>
<evidence type="ECO:0000256" key="7">
    <source>
        <dbReference type="SAM" id="Phobius"/>
    </source>
</evidence>
<feature type="transmembrane region" description="Helical" evidence="7">
    <location>
        <begin position="120"/>
        <end position="151"/>
    </location>
</feature>
<dbReference type="GO" id="GO:0005886">
    <property type="term" value="C:plasma membrane"/>
    <property type="evidence" value="ECO:0007669"/>
    <property type="project" value="UniProtKB-SubCell"/>
</dbReference>
<dbReference type="AlphaFoldDB" id="A0A1H9R0P7"/>
<dbReference type="InterPro" id="IPR006707">
    <property type="entry name" value="T7SS_EccD"/>
</dbReference>
<feature type="transmembrane region" description="Helical" evidence="7">
    <location>
        <begin position="213"/>
        <end position="233"/>
    </location>
</feature>
<evidence type="ECO:0000256" key="3">
    <source>
        <dbReference type="ARBA" id="ARBA00022475"/>
    </source>
</evidence>
<dbReference type="InterPro" id="IPR000626">
    <property type="entry name" value="Ubiquitin-like_dom"/>
</dbReference>
<dbReference type="Pfam" id="PF08817">
    <property type="entry name" value="YukD"/>
    <property type="match status" value="1"/>
</dbReference>
<feature type="transmembrane region" description="Helical" evidence="7">
    <location>
        <begin position="345"/>
        <end position="366"/>
    </location>
</feature>
<evidence type="ECO:0000256" key="6">
    <source>
        <dbReference type="ARBA" id="ARBA00023136"/>
    </source>
</evidence>
<dbReference type="Proteomes" id="UP000198929">
    <property type="component" value="Unassembled WGS sequence"/>
</dbReference>
<feature type="transmembrane region" description="Helical" evidence="7">
    <location>
        <begin position="239"/>
        <end position="258"/>
    </location>
</feature>
<comment type="subcellular location">
    <subcellularLocation>
        <location evidence="1">Cell membrane</location>
        <topology evidence="1">Multi-pass membrane protein</topology>
    </subcellularLocation>
</comment>
<evidence type="ECO:0000259" key="8">
    <source>
        <dbReference type="PROSITE" id="PS50053"/>
    </source>
</evidence>
<evidence type="ECO:0000256" key="4">
    <source>
        <dbReference type="ARBA" id="ARBA00022692"/>
    </source>
</evidence>
<dbReference type="InterPro" id="IPR044049">
    <property type="entry name" value="EccD_transm"/>
</dbReference>
<comment type="similarity">
    <text evidence="2">Belongs to the EccD/Snm4 family.</text>
</comment>
<dbReference type="InterPro" id="IPR029071">
    <property type="entry name" value="Ubiquitin-like_domsf"/>
</dbReference>
<dbReference type="EMBL" id="FOGQ01000002">
    <property type="protein sequence ID" value="SER66411.1"/>
    <property type="molecule type" value="Genomic_DNA"/>
</dbReference>
<feature type="transmembrane region" description="Helical" evidence="7">
    <location>
        <begin position="158"/>
        <end position="177"/>
    </location>
</feature>
<evidence type="ECO:0000256" key="5">
    <source>
        <dbReference type="ARBA" id="ARBA00022989"/>
    </source>
</evidence>
<sequence length="435" mass="44643">MTSAMHHVVRVTVRLDNGQHHSATDVTLPSSSSLAEILPELTDLIDAPPSERPWEFTTVAGQPLDQHAPLHNLDIADGSVVVMRPEAPYEPPVVRDAAEALVVQAGSLPRSPALEQATSIVVAVGLIALLSVVLPVPVACTIVAVVMLLLGVYTAGQALMTAAVVGAGVATGVWVAGGESSPTAVAVAVAVACCTCLVAVGVAAYFRLVGTRVTTTTATACLVLLSGCVGAWLPGGSASAAVSMLVGLLVIMAVPGVATQLAGLRIPRVPTAGEPLPDANDHQSDVDLRAQAAHRISDGMYLGVAIGMVPGFAQFAWRGGEWTWLLCLCLAGAIVIHASRHNAPIARMSLMAVAIVAVTVASVSLTRDVGHPVVLAFGIAIALAVMAAPLWAGLVSRLEPTTVVWFERTEQAAIIAVIPLAIHVAGIFTMIRGLG</sequence>
<proteinExistence type="inferred from homology"/>
<evidence type="ECO:0000313" key="9">
    <source>
        <dbReference type="EMBL" id="SER66411.1"/>
    </source>
</evidence>
<keyword evidence="6 7" id="KW-0472">Membrane</keyword>
<keyword evidence="10" id="KW-1185">Reference proteome</keyword>
<feature type="domain" description="Ubiquitin-like" evidence="8">
    <location>
        <begin position="9"/>
        <end position="83"/>
    </location>
</feature>